<keyword evidence="2" id="KW-1185">Reference proteome</keyword>
<comment type="caution">
    <text evidence="1">The sequence shown here is derived from an EMBL/GenBank/DDBJ whole genome shotgun (WGS) entry which is preliminary data.</text>
</comment>
<dbReference type="RefSeq" id="WP_165992628.1">
    <property type="nucleotide sequence ID" value="NZ_JAMYZZ010000046.1"/>
</dbReference>
<sequence>MPDTSQPFSSTDLQPISDVPSGIIVVADKDGKKTVATITEILRLRASFIPEEKIYLVGEGLKAEDIWPQQTDTQTLSREAGTLIMRQNFILALAQKMKADIYVLIRIRDEREFVSCLELAMCGHLVILGARTESCAQFMADVTSHINRQGDISTLAAFHSMIKGVVEIGSSSPIDHETSGAAQRTVYLADELRAFMA</sequence>
<name>A0ABT1F6H6_9PROT</name>
<accession>A0ABT1F6H6</accession>
<reference evidence="1 2" key="1">
    <citation type="submission" date="2022-06" db="EMBL/GenBank/DDBJ databases">
        <title>Acetobacer genomes from food samples.</title>
        <authorList>
            <person name="Sombolestani A."/>
        </authorList>
    </citation>
    <scope>NUCLEOTIDE SEQUENCE [LARGE SCALE GENOMIC DNA]</scope>
    <source>
        <strain evidence="1 2">R-83285</strain>
    </source>
</reference>
<proteinExistence type="predicted"/>
<organism evidence="1 2">
    <name type="scientific">Acetobacter lambici</name>
    <dbReference type="NCBI Taxonomy" id="1332824"/>
    <lineage>
        <taxon>Bacteria</taxon>
        <taxon>Pseudomonadati</taxon>
        <taxon>Pseudomonadota</taxon>
        <taxon>Alphaproteobacteria</taxon>
        <taxon>Acetobacterales</taxon>
        <taxon>Acetobacteraceae</taxon>
        <taxon>Acetobacter</taxon>
    </lineage>
</organism>
<dbReference type="EMBL" id="JAMYZZ010000046">
    <property type="protein sequence ID" value="MCP1259723.1"/>
    <property type="molecule type" value="Genomic_DNA"/>
</dbReference>
<evidence type="ECO:0000313" key="2">
    <source>
        <dbReference type="Proteomes" id="UP001523528"/>
    </source>
</evidence>
<protein>
    <submittedName>
        <fullName evidence="1">Uncharacterized protein</fullName>
    </submittedName>
</protein>
<gene>
    <name evidence="1" type="ORF">NKW50_14100</name>
</gene>
<evidence type="ECO:0000313" key="1">
    <source>
        <dbReference type="EMBL" id="MCP1259723.1"/>
    </source>
</evidence>
<dbReference type="Proteomes" id="UP001523528">
    <property type="component" value="Unassembled WGS sequence"/>
</dbReference>